<dbReference type="Pfam" id="PF13399">
    <property type="entry name" value="LytR_C"/>
    <property type="match status" value="1"/>
</dbReference>
<dbReference type="Pfam" id="PF03816">
    <property type="entry name" value="LytR_cpsA_psr"/>
    <property type="match status" value="1"/>
</dbReference>
<feature type="domain" description="Cell envelope-related transcriptional attenuator" evidence="3">
    <location>
        <begin position="128"/>
        <end position="274"/>
    </location>
</feature>
<dbReference type="KEGG" id="bsen:DP114_17080"/>
<protein>
    <submittedName>
        <fullName evidence="5">LytR family transcriptional regulator</fullName>
    </submittedName>
</protein>
<dbReference type="NCBIfam" id="TIGR00350">
    <property type="entry name" value="lytR_cpsA_psr"/>
    <property type="match status" value="1"/>
</dbReference>
<evidence type="ECO:0000313" key="6">
    <source>
        <dbReference type="Proteomes" id="UP000503129"/>
    </source>
</evidence>
<evidence type="ECO:0000256" key="1">
    <source>
        <dbReference type="ARBA" id="ARBA00006068"/>
    </source>
</evidence>
<organism evidence="5 6">
    <name type="scientific">Brasilonema sennae CENA114</name>
    <dbReference type="NCBI Taxonomy" id="415709"/>
    <lineage>
        <taxon>Bacteria</taxon>
        <taxon>Bacillati</taxon>
        <taxon>Cyanobacteriota</taxon>
        <taxon>Cyanophyceae</taxon>
        <taxon>Nostocales</taxon>
        <taxon>Scytonemataceae</taxon>
        <taxon>Brasilonema</taxon>
        <taxon>Bromeliae group (in: Brasilonema)</taxon>
    </lineage>
</organism>
<proteinExistence type="inferred from homology"/>
<name>A0A856MFA0_9CYAN</name>
<dbReference type="AlphaFoldDB" id="A0A856MFA0"/>
<sequence>MSTKKPVSVQKTSTTRKSYRPNYSNTKSWLGLCLGFTGLAIVSAIAGELLTLSLKSQPLMQANLSPHEAAVFDNDRILEQKLQFSELTRPVNILVMGMSVLSSDIQSPPKKAKNLKYLPQVNSFDGLSDVMLLVRFEPEKKTITMLSIPRDTRVPIEEHGVKKINAANVQGGLSLSAKTVTQLLGGVEIDRYVRINVLGVGKLIDALGGVTVNVPKDMKYQDDSQHLYINLKAGKQHLNGDKALQLLRYRHDGLGDIGRVQRQQMVMRTLMEQTLNPKTLGRLPEIIKVIQAHIDTNLTVEELITLAGFGMQNKGSNVEMLTVPGRYSQKGEFDSSYWIPDSDRIAAMMTQNFDLEPVKTLQASDPSTVQIDIQDTTASNSTSVQDLITKLQQAGYTNVSMSYAWIEPVSVTEIVAQQTDSASAEAIRKTLGFGKVQAPSTPEIDLHITIVLGKDWLQQQDSGFQLSKIHQTVQQPQINTDEYVFHLDDKP</sequence>
<dbReference type="Proteomes" id="UP000503129">
    <property type="component" value="Chromosome"/>
</dbReference>
<dbReference type="EMBL" id="CP030118">
    <property type="protein sequence ID" value="QDL09388.1"/>
    <property type="molecule type" value="Genomic_DNA"/>
</dbReference>
<evidence type="ECO:0000313" key="5">
    <source>
        <dbReference type="EMBL" id="QDL09388.1"/>
    </source>
</evidence>
<dbReference type="InterPro" id="IPR004474">
    <property type="entry name" value="LytR_CpsA_psr"/>
</dbReference>
<dbReference type="Gene3D" id="3.40.630.190">
    <property type="entry name" value="LCP protein"/>
    <property type="match status" value="1"/>
</dbReference>
<dbReference type="InterPro" id="IPR050922">
    <property type="entry name" value="LytR/CpsA/Psr_CW_biosynth"/>
</dbReference>
<evidence type="ECO:0000256" key="2">
    <source>
        <dbReference type="SAM" id="MobiDB-lite"/>
    </source>
</evidence>
<reference evidence="5 6" key="1">
    <citation type="submission" date="2018-06" db="EMBL/GenBank/DDBJ databases">
        <title>Comparative genomics of Brasilonema spp. strains.</title>
        <authorList>
            <person name="Alvarenga D.O."/>
            <person name="Fiore M.F."/>
            <person name="Varani A.M."/>
        </authorList>
    </citation>
    <scope>NUCLEOTIDE SEQUENCE [LARGE SCALE GENOMIC DNA]</scope>
    <source>
        <strain evidence="5 6">CENA114</strain>
    </source>
</reference>
<dbReference type="PANTHER" id="PTHR33392:SF6">
    <property type="entry name" value="POLYISOPRENYL-TEICHOIC ACID--PEPTIDOGLYCAN TEICHOIC ACID TRANSFERASE TAGU"/>
    <property type="match status" value="1"/>
</dbReference>
<dbReference type="InterPro" id="IPR027381">
    <property type="entry name" value="LytR/CpsA/Psr_C"/>
</dbReference>
<evidence type="ECO:0000259" key="3">
    <source>
        <dbReference type="Pfam" id="PF03816"/>
    </source>
</evidence>
<feature type="region of interest" description="Disordered" evidence="2">
    <location>
        <begin position="1"/>
        <end position="20"/>
    </location>
</feature>
<dbReference type="RefSeq" id="WP_318284112.1">
    <property type="nucleotide sequence ID" value="NZ_CAWOXK010000001.1"/>
</dbReference>
<keyword evidence="6" id="KW-1185">Reference proteome</keyword>
<accession>A0A856MFA0</accession>
<comment type="similarity">
    <text evidence="1">Belongs to the LytR/CpsA/Psr (LCP) family.</text>
</comment>
<gene>
    <name evidence="5" type="ORF">DP114_17080</name>
</gene>
<dbReference type="PANTHER" id="PTHR33392">
    <property type="entry name" value="POLYISOPRENYL-TEICHOIC ACID--PEPTIDOGLYCAN TEICHOIC ACID TRANSFERASE TAGU"/>
    <property type="match status" value="1"/>
</dbReference>
<feature type="domain" description="LytR/CpsA/Psr regulator C-terminal" evidence="4">
    <location>
        <begin position="369"/>
        <end position="456"/>
    </location>
</feature>
<evidence type="ECO:0000259" key="4">
    <source>
        <dbReference type="Pfam" id="PF13399"/>
    </source>
</evidence>